<name>A0A818Q707_9BILA</name>
<dbReference type="Gene3D" id="1.10.10.60">
    <property type="entry name" value="Homeodomain-like"/>
    <property type="match status" value="1"/>
</dbReference>
<keyword evidence="1" id="KW-0175">Coiled coil</keyword>
<gene>
    <name evidence="4" type="ORF">FNK824_LOCUS5120</name>
</gene>
<dbReference type="InterPro" id="IPR044822">
    <property type="entry name" value="Myb_DNA-bind_4"/>
</dbReference>
<dbReference type="Proteomes" id="UP000663874">
    <property type="component" value="Unassembled WGS sequence"/>
</dbReference>
<evidence type="ECO:0000313" key="4">
    <source>
        <dbReference type="EMBL" id="CAF3634891.1"/>
    </source>
</evidence>
<feature type="region of interest" description="Disordered" evidence="2">
    <location>
        <begin position="235"/>
        <end position="261"/>
    </location>
</feature>
<dbReference type="FunFam" id="1.10.10.60:FF:000032">
    <property type="entry name" value="Zinc finger and SCAN domain-containing 20"/>
    <property type="match status" value="1"/>
</dbReference>
<sequence length="288" mass="33762">MPRGISWSFNETEALIRLWADSTTQTALRLNSRNRCIYEDIANQLQAIGITRTADQCQMRIKLLKKMYRQTNEAIKRGDIFQQRPCPFYNEMHRIFSGIEDLNGSSLLSNSQSLLTDYAKDDDDEEEEIDDTIDDEIKNLEQENENHIHLEDSTNDKLIQAIDRLIQYQKQNEARWYKYLEQQANLELQRRQEDRAYQLQLIQLLTNVISTKTNSSTFLQQLLMNNNNSQIEKILPQHDNNTNRGEKRKSSLISSDDEKKPKIRQSIPSNFYSLLAQIHNINNMDDSS</sequence>
<comment type="caution">
    <text evidence="4">The sequence shown here is derived from an EMBL/GenBank/DDBJ whole genome shotgun (WGS) entry which is preliminary data.</text>
</comment>
<evidence type="ECO:0000259" key="3">
    <source>
        <dbReference type="Pfam" id="PF13837"/>
    </source>
</evidence>
<dbReference type="Pfam" id="PF13837">
    <property type="entry name" value="Myb_DNA-bind_4"/>
    <property type="match status" value="1"/>
</dbReference>
<dbReference type="AlphaFoldDB" id="A0A818Q707"/>
<organism evidence="4 5">
    <name type="scientific">Rotaria sordida</name>
    <dbReference type="NCBI Taxonomy" id="392033"/>
    <lineage>
        <taxon>Eukaryota</taxon>
        <taxon>Metazoa</taxon>
        <taxon>Spiralia</taxon>
        <taxon>Gnathifera</taxon>
        <taxon>Rotifera</taxon>
        <taxon>Eurotatoria</taxon>
        <taxon>Bdelloidea</taxon>
        <taxon>Philodinida</taxon>
        <taxon>Philodinidae</taxon>
        <taxon>Rotaria</taxon>
    </lineage>
</organism>
<evidence type="ECO:0000256" key="1">
    <source>
        <dbReference type="SAM" id="Coils"/>
    </source>
</evidence>
<accession>A0A818Q707</accession>
<feature type="coiled-coil region" evidence="1">
    <location>
        <begin position="126"/>
        <end position="157"/>
    </location>
</feature>
<feature type="domain" description="Myb/SANT-like DNA-binding" evidence="3">
    <location>
        <begin position="7"/>
        <end position="95"/>
    </location>
</feature>
<reference evidence="4" key="1">
    <citation type="submission" date="2021-02" db="EMBL/GenBank/DDBJ databases">
        <authorList>
            <person name="Nowell W R."/>
        </authorList>
    </citation>
    <scope>NUCLEOTIDE SEQUENCE</scope>
</reference>
<proteinExistence type="predicted"/>
<dbReference type="PANTHER" id="PTHR47595:SF1">
    <property type="entry name" value="MYB_SANT-LIKE DNA-BINDING DOMAIN-CONTAINING PROTEIN"/>
    <property type="match status" value="1"/>
</dbReference>
<dbReference type="PANTHER" id="PTHR47595">
    <property type="entry name" value="HEAT SHOCK 70 KDA PROTEIN 14"/>
    <property type="match status" value="1"/>
</dbReference>
<evidence type="ECO:0000256" key="2">
    <source>
        <dbReference type="SAM" id="MobiDB-lite"/>
    </source>
</evidence>
<protein>
    <recommendedName>
        <fullName evidence="3">Myb/SANT-like DNA-binding domain-containing protein</fullName>
    </recommendedName>
</protein>
<evidence type="ECO:0000313" key="5">
    <source>
        <dbReference type="Proteomes" id="UP000663874"/>
    </source>
</evidence>
<dbReference type="EMBL" id="CAJOBE010000398">
    <property type="protein sequence ID" value="CAF3634891.1"/>
    <property type="molecule type" value="Genomic_DNA"/>
</dbReference>